<dbReference type="EMBL" id="CAXITT010000887">
    <property type="protein sequence ID" value="CAL1546972.1"/>
    <property type="molecule type" value="Genomic_DNA"/>
</dbReference>
<evidence type="ECO:0000256" key="1">
    <source>
        <dbReference type="SAM" id="MobiDB-lite"/>
    </source>
</evidence>
<feature type="compositionally biased region" description="Basic and acidic residues" evidence="1">
    <location>
        <begin position="1058"/>
        <end position="1067"/>
    </location>
</feature>
<feature type="compositionally biased region" description="Polar residues" evidence="1">
    <location>
        <begin position="1124"/>
        <end position="1140"/>
    </location>
</feature>
<protein>
    <submittedName>
        <fullName evidence="2">Uncharacterized protein</fullName>
    </submittedName>
</protein>
<proteinExistence type="predicted"/>
<gene>
    <name evidence="2" type="ORF">GSLYS_00020349001</name>
</gene>
<feature type="compositionally biased region" description="Polar residues" evidence="1">
    <location>
        <begin position="584"/>
        <end position="608"/>
    </location>
</feature>
<comment type="caution">
    <text evidence="2">The sequence shown here is derived from an EMBL/GenBank/DDBJ whole genome shotgun (WGS) entry which is preliminary data.</text>
</comment>
<feature type="compositionally biased region" description="Basic and acidic residues" evidence="1">
    <location>
        <begin position="1141"/>
        <end position="1150"/>
    </location>
</feature>
<name>A0AAV2IMW4_LYMST</name>
<feature type="region of interest" description="Disordered" evidence="1">
    <location>
        <begin position="1470"/>
        <end position="1490"/>
    </location>
</feature>
<evidence type="ECO:0000313" key="3">
    <source>
        <dbReference type="Proteomes" id="UP001497497"/>
    </source>
</evidence>
<feature type="compositionally biased region" description="Basic and acidic residues" evidence="1">
    <location>
        <begin position="1470"/>
        <end position="1489"/>
    </location>
</feature>
<feature type="region of interest" description="Disordered" evidence="1">
    <location>
        <begin position="1055"/>
        <end position="1096"/>
    </location>
</feature>
<organism evidence="2 3">
    <name type="scientific">Lymnaea stagnalis</name>
    <name type="common">Great pond snail</name>
    <name type="synonym">Helix stagnalis</name>
    <dbReference type="NCBI Taxonomy" id="6523"/>
    <lineage>
        <taxon>Eukaryota</taxon>
        <taxon>Metazoa</taxon>
        <taxon>Spiralia</taxon>
        <taxon>Lophotrochozoa</taxon>
        <taxon>Mollusca</taxon>
        <taxon>Gastropoda</taxon>
        <taxon>Heterobranchia</taxon>
        <taxon>Euthyneura</taxon>
        <taxon>Panpulmonata</taxon>
        <taxon>Hygrophila</taxon>
        <taxon>Lymnaeoidea</taxon>
        <taxon>Lymnaeidae</taxon>
        <taxon>Lymnaea</taxon>
    </lineage>
</organism>
<accession>A0AAV2IMW4</accession>
<feature type="region of interest" description="Disordered" evidence="1">
    <location>
        <begin position="231"/>
        <end position="253"/>
    </location>
</feature>
<reference evidence="2 3" key="1">
    <citation type="submission" date="2024-04" db="EMBL/GenBank/DDBJ databases">
        <authorList>
            <consortium name="Genoscope - CEA"/>
            <person name="William W."/>
        </authorList>
    </citation>
    <scope>NUCLEOTIDE SEQUENCE [LARGE SCALE GENOMIC DNA]</scope>
</reference>
<feature type="region of interest" description="Disordered" evidence="1">
    <location>
        <begin position="271"/>
        <end position="306"/>
    </location>
</feature>
<keyword evidence="3" id="KW-1185">Reference proteome</keyword>
<sequence>MEQKDKLGVKESIVSLTATRQMVNMPMPLARFEHPPPPIQISFIPYGCPPLFSPKQATQLNIMMPVPYIPPLRPPSLLGNPPNVQSISENTIISREIYYGSVTSNDVCLKDGEASTQICQKSLTKASEASKSAEVSVTEKFCSIAKEHGLTVELVNDEEFPALSRKESQRCPLNSTQPNIKTFDSFCPKALDQKKHLNPLVDAYIPHAFQHPLSEANVDLVPKWHPAAEENSVNNSAKGVPVTEENLSITESQSRKDVLTEPVCVQQTKPPLRPLLLPNMPKAKKSKTGKDATVQTDDEEKPDSRLCPICQGKPSDSDKCSVTPVFKNISLEQKTKYLALQASFLMRESTEVTKSQDDQKKILKKKLQILYKQFGTKDKDISDWEDELMCQVVISLLNDSPALASPDQNSMLLARLREEVNILNEITASLMESPITSKPPLNVEIKNMLVPTDINAEETLPDNPHSATKSALMSSQGSSLMAEGMHLSNSSSGVSLSSADLSTGPAITAVVSSTALTDDTVGIVSVSNKNHTANPIQIDKTPKLAVPDAVEDKTFGPLVNKVICPNQTYCPSLQQFFDSMTSSHPSKTCNTEQKTYPTSASSTNSTPDHLQLKGKSAKRIVISVEQKGNESSLNPETIKTTVDSHKLDNTLENRELKTYAKLLSTIGHSETRNQGLKPLVIRPLDKMYKAPGYSQDSIDSPFKDALKSSAFENIKKADKLRSRTQSETSDLSDKDALTTVTVWKPDAVQVTSKRMHCEVDNQAEDLRESPGRLRKLKTPERATETWLEAKPISLQTKISSDKSSRTFSTLPSSSSSISHLSVFNTLNPLMESHNLMLNPPLSVTAFSGSISSVSNSGSSSAAVFPTPVSNKNSLRQQLLTNSSFPDVGHCKSVLSTGRAEASERNPTTLTAGFNFDEFVKEQKMLHNPAVRPLLPYRSNASSCAAPLDVLPQSITQSKVLNFQQADRGYDQASLREILELQTMQETEELNNLKKKYVHLMMNLQSHSMSNTSNVNFPDPNHTSSLAHTVGASNFPGTAVHLISKESMSEVNNKYTNKNFEESDETKRKVGVNRFSPSRSPASDWSEESSLKKPCNKTPLDVRVRKVSSKGLQSVKDWVSGNVQTLETTPKSDPCSRSTVKSRVESQSDHNRTKANLSLNITTADNQCCAAGEENSFASNKFLIPFDRKRMSAISPEEQKTAHFFDVENFTEFNKATPLPENTNLYTRQSLLNKYCYSSVAARLIALASRGNYTFPSWSGASNKTPEHHSYATIIKSSPLKTPTVVSSEPTCRTEDPVSKWSWKEGDISSWKGKPGSHSSLNNNEDFQTEKSSIANANFGDHNEEKQSDRIWGNMFKLDQDTQAPQIGDCKLDLTLCNLNNHVGDHSAMKSSNRQDWFDIDNISLSESFSSLTRDYVYTEGDVLSRSSVLNDSRTSKKSMDGSDEIYHDYVTRKSKHSQLEDISLWEENGKGEINGKTDQVKPDTKKSSGDDNVVWMKVTNAKKQKVSLSDRLEEFRQQEKYKNLTTRILEIKFKLLNHRRSS</sequence>
<feature type="region of interest" description="Disordered" evidence="1">
    <location>
        <begin position="584"/>
        <end position="610"/>
    </location>
</feature>
<evidence type="ECO:0000313" key="2">
    <source>
        <dbReference type="EMBL" id="CAL1546972.1"/>
    </source>
</evidence>
<feature type="region of interest" description="Disordered" evidence="1">
    <location>
        <begin position="1124"/>
        <end position="1150"/>
    </location>
</feature>
<dbReference type="Proteomes" id="UP001497497">
    <property type="component" value="Unassembled WGS sequence"/>
</dbReference>